<dbReference type="SUPFAM" id="SSF103473">
    <property type="entry name" value="MFS general substrate transporter"/>
    <property type="match status" value="1"/>
</dbReference>
<feature type="transmembrane region" description="Helical" evidence="8">
    <location>
        <begin position="36"/>
        <end position="59"/>
    </location>
</feature>
<dbReference type="InterPro" id="IPR005829">
    <property type="entry name" value="Sugar_transporter_CS"/>
</dbReference>
<proteinExistence type="inferred from homology"/>
<evidence type="ECO:0000256" key="1">
    <source>
        <dbReference type="ARBA" id="ARBA00004651"/>
    </source>
</evidence>
<evidence type="ECO:0000259" key="9">
    <source>
        <dbReference type="PROSITE" id="PS50850"/>
    </source>
</evidence>
<comment type="similarity">
    <text evidence="2">Belongs to the major facilitator superfamily. Bcr/CmlA family.</text>
</comment>
<feature type="transmembrane region" description="Helical" evidence="8">
    <location>
        <begin position="249"/>
        <end position="268"/>
    </location>
</feature>
<reference evidence="10" key="1">
    <citation type="submission" date="2021-03" db="EMBL/GenBank/DDBJ databases">
        <title>Pengzhenrongella sicca gen. nov., sp. nov., a new member of suborder Micrococcineae isolated from High-Arctic tundra soil.</title>
        <authorList>
            <person name="Peng F."/>
        </authorList>
    </citation>
    <scope>NUCLEOTIDE SEQUENCE</scope>
    <source>
        <strain evidence="10">LRZ-2</strain>
    </source>
</reference>
<feature type="transmembrane region" description="Helical" evidence="8">
    <location>
        <begin position="305"/>
        <end position="327"/>
    </location>
</feature>
<dbReference type="InterPro" id="IPR004812">
    <property type="entry name" value="Efflux_drug-R_Bcr/CmlA"/>
</dbReference>
<keyword evidence="6 8" id="KW-1133">Transmembrane helix</keyword>
<dbReference type="PROSITE" id="PS00216">
    <property type="entry name" value="SUGAR_TRANSPORT_1"/>
    <property type="match status" value="1"/>
</dbReference>
<evidence type="ECO:0000256" key="8">
    <source>
        <dbReference type="SAM" id="Phobius"/>
    </source>
</evidence>
<comment type="subcellular location">
    <subcellularLocation>
        <location evidence="1">Cell membrane</location>
        <topology evidence="1">Multi-pass membrane protein</topology>
    </subcellularLocation>
</comment>
<dbReference type="CDD" id="cd17320">
    <property type="entry name" value="MFS_MdfA_MDR_like"/>
    <property type="match status" value="1"/>
</dbReference>
<feature type="transmembrane region" description="Helical" evidence="8">
    <location>
        <begin position="71"/>
        <end position="90"/>
    </location>
</feature>
<accession>A0A8A4ZIU2</accession>
<gene>
    <name evidence="10" type="ORF">J4E96_03780</name>
</gene>
<keyword evidence="7 8" id="KW-0472">Membrane</keyword>
<dbReference type="EMBL" id="CP071868">
    <property type="protein sequence ID" value="QTE31301.1"/>
    <property type="molecule type" value="Genomic_DNA"/>
</dbReference>
<dbReference type="Pfam" id="PF07690">
    <property type="entry name" value="MFS_1"/>
    <property type="match status" value="1"/>
</dbReference>
<feature type="transmembrane region" description="Helical" evidence="8">
    <location>
        <begin position="275"/>
        <end position="299"/>
    </location>
</feature>
<dbReference type="KEGG" id="psic:J4E96_03780"/>
<dbReference type="GO" id="GO:0005886">
    <property type="term" value="C:plasma membrane"/>
    <property type="evidence" value="ECO:0007669"/>
    <property type="project" value="UniProtKB-SubCell"/>
</dbReference>
<dbReference type="InterPro" id="IPR020846">
    <property type="entry name" value="MFS_dom"/>
</dbReference>
<dbReference type="PROSITE" id="PS50850">
    <property type="entry name" value="MFS"/>
    <property type="match status" value="1"/>
</dbReference>
<feature type="transmembrane region" description="Helical" evidence="8">
    <location>
        <begin position="96"/>
        <end position="117"/>
    </location>
</feature>
<evidence type="ECO:0000256" key="2">
    <source>
        <dbReference type="ARBA" id="ARBA00006236"/>
    </source>
</evidence>
<dbReference type="GO" id="GO:1990961">
    <property type="term" value="P:xenobiotic detoxification by transmembrane export across the plasma membrane"/>
    <property type="evidence" value="ECO:0007669"/>
    <property type="project" value="InterPro"/>
</dbReference>
<dbReference type="NCBIfam" id="TIGR00710">
    <property type="entry name" value="efflux_Bcr_CflA"/>
    <property type="match status" value="1"/>
</dbReference>
<evidence type="ECO:0000256" key="5">
    <source>
        <dbReference type="ARBA" id="ARBA00022692"/>
    </source>
</evidence>
<dbReference type="FunFam" id="1.20.1720.10:FF:000005">
    <property type="entry name" value="Bcr/CflA family efflux transporter"/>
    <property type="match status" value="1"/>
</dbReference>
<feature type="transmembrane region" description="Helical" evidence="8">
    <location>
        <begin position="209"/>
        <end position="229"/>
    </location>
</feature>
<keyword evidence="3" id="KW-0813">Transport</keyword>
<dbReference type="InterPro" id="IPR036259">
    <property type="entry name" value="MFS_trans_sf"/>
</dbReference>
<protein>
    <submittedName>
        <fullName evidence="10">Multidrug effflux MFS transporter</fullName>
    </submittedName>
</protein>
<dbReference type="GO" id="GO:0042910">
    <property type="term" value="F:xenobiotic transmembrane transporter activity"/>
    <property type="evidence" value="ECO:0007669"/>
    <property type="project" value="InterPro"/>
</dbReference>
<evidence type="ECO:0000256" key="7">
    <source>
        <dbReference type="ARBA" id="ARBA00023136"/>
    </source>
</evidence>
<evidence type="ECO:0000256" key="6">
    <source>
        <dbReference type="ARBA" id="ARBA00022989"/>
    </source>
</evidence>
<dbReference type="InterPro" id="IPR011701">
    <property type="entry name" value="MFS"/>
</dbReference>
<feature type="transmembrane region" description="Helical" evidence="8">
    <location>
        <begin position="160"/>
        <end position="179"/>
    </location>
</feature>
<evidence type="ECO:0000256" key="4">
    <source>
        <dbReference type="ARBA" id="ARBA00022475"/>
    </source>
</evidence>
<keyword evidence="5 8" id="KW-0812">Transmembrane</keyword>
<organism evidence="10 11">
    <name type="scientific">Pengzhenrongella sicca</name>
    <dbReference type="NCBI Taxonomy" id="2819238"/>
    <lineage>
        <taxon>Bacteria</taxon>
        <taxon>Bacillati</taxon>
        <taxon>Actinomycetota</taxon>
        <taxon>Actinomycetes</taxon>
        <taxon>Micrococcales</taxon>
        <taxon>Pengzhenrongella</taxon>
    </lineage>
</organism>
<feature type="domain" description="Major facilitator superfamily (MFS) profile" evidence="9">
    <location>
        <begin position="5"/>
        <end position="390"/>
    </location>
</feature>
<dbReference type="PANTHER" id="PTHR23502:SF132">
    <property type="entry name" value="POLYAMINE TRANSPORTER 2-RELATED"/>
    <property type="match status" value="1"/>
</dbReference>
<evidence type="ECO:0000313" key="11">
    <source>
        <dbReference type="Proteomes" id="UP000663937"/>
    </source>
</evidence>
<evidence type="ECO:0000256" key="3">
    <source>
        <dbReference type="ARBA" id="ARBA00022448"/>
    </source>
</evidence>
<name>A0A8A4ZIU2_9MICO</name>
<dbReference type="Proteomes" id="UP000663937">
    <property type="component" value="Chromosome"/>
</dbReference>
<dbReference type="PANTHER" id="PTHR23502">
    <property type="entry name" value="MAJOR FACILITATOR SUPERFAMILY"/>
    <property type="match status" value="1"/>
</dbReference>
<dbReference type="AlphaFoldDB" id="A0A8A4ZIU2"/>
<keyword evidence="11" id="KW-1185">Reference proteome</keyword>
<feature type="transmembrane region" description="Helical" evidence="8">
    <location>
        <begin position="364"/>
        <end position="384"/>
    </location>
</feature>
<keyword evidence="4" id="KW-1003">Cell membrane</keyword>
<evidence type="ECO:0000313" key="10">
    <source>
        <dbReference type="EMBL" id="QTE31301.1"/>
    </source>
</evidence>
<dbReference type="Gene3D" id="1.20.1720.10">
    <property type="entry name" value="Multidrug resistance protein D"/>
    <property type="match status" value="1"/>
</dbReference>
<feature type="transmembrane region" description="Helical" evidence="8">
    <location>
        <begin position="129"/>
        <end position="154"/>
    </location>
</feature>
<sequence length="408" mass="41180">MRRILLVTLALLTALTPLATDMYLPAMPAMAGELGVSASVVQLTLTTFLIGLAAGQLVIGPLSDQWGRRRLLVVGTVVCAAAGAACALAPDAAWLVGARFVQGFAGAAGIVLARAVISDVARGIRAAQLFSAMMVIQGVAPVVAPLLGGALVPAVGWRGVYWVLTGFAVVLVLAVVRAVPETHPVHLRSAGGLGALGRDARLVLTNRSFVGYTLSFVFCFGTMFAYIAASPFVLQNILGLSPGRYSVAFAVNAVGIIVASVVSARIVARTGPRRLVVVGAAVMLGASLLLVVGATAWGLPLWPTLALLFLAVGSLGLVAGNATTLALGQVPGASGTGSAVLGALQFTLAAAVSPLVGIAGERSAVPMVLAMAACATLSAAAVALTPARTDRTTGARAQELEAAVGHER</sequence>
<feature type="transmembrane region" description="Helical" evidence="8">
    <location>
        <begin position="339"/>
        <end position="358"/>
    </location>
</feature>